<evidence type="ECO:0000256" key="1">
    <source>
        <dbReference type="SAM" id="Coils"/>
    </source>
</evidence>
<keyword evidence="1" id="KW-0175">Coiled coil</keyword>
<accession>A0A917I1S7</accession>
<evidence type="ECO:0008006" key="5">
    <source>
        <dbReference type="Google" id="ProtNLM"/>
    </source>
</evidence>
<keyword evidence="4" id="KW-1185">Reference proteome</keyword>
<organism evidence="3 4">
    <name type="scientific">Polaribacter pacificus</name>
    <dbReference type="NCBI Taxonomy" id="1775173"/>
    <lineage>
        <taxon>Bacteria</taxon>
        <taxon>Pseudomonadati</taxon>
        <taxon>Bacteroidota</taxon>
        <taxon>Flavobacteriia</taxon>
        <taxon>Flavobacteriales</taxon>
        <taxon>Flavobacteriaceae</taxon>
    </lineage>
</organism>
<proteinExistence type="predicted"/>
<evidence type="ECO:0000313" key="3">
    <source>
        <dbReference type="EMBL" id="GGH03259.1"/>
    </source>
</evidence>
<keyword evidence="2" id="KW-1133">Transmembrane helix</keyword>
<keyword evidence="2" id="KW-0812">Transmembrane</keyword>
<dbReference type="EMBL" id="BMJW01000003">
    <property type="protein sequence ID" value="GGH03259.1"/>
    <property type="molecule type" value="Genomic_DNA"/>
</dbReference>
<name>A0A917I1S7_9FLAO</name>
<dbReference type="RefSeq" id="WP_188599473.1">
    <property type="nucleotide sequence ID" value="NZ_BMJW01000003.1"/>
</dbReference>
<sequence>MSKDIREIMEDQPSKDISLSENHRNKFQERLLKEVHQQPKKRSFLWLQVAASIVVLMSLALGYFGMDTKPSELPSEKPTKEVSLGSLSPELKSIESYYINTINYEISNLSVDENNKEILDGYFAKIAELSSEYKSLTTELSTKGVNDEIINALINNLQLRVQLLQRLKKQLNDLKNLNLKQDETKNI</sequence>
<evidence type="ECO:0000256" key="2">
    <source>
        <dbReference type="SAM" id="Phobius"/>
    </source>
</evidence>
<dbReference type="Proteomes" id="UP000633278">
    <property type="component" value="Unassembled WGS sequence"/>
</dbReference>
<comment type="caution">
    <text evidence="3">The sequence shown here is derived from an EMBL/GenBank/DDBJ whole genome shotgun (WGS) entry which is preliminary data.</text>
</comment>
<feature type="transmembrane region" description="Helical" evidence="2">
    <location>
        <begin position="44"/>
        <end position="66"/>
    </location>
</feature>
<reference evidence="3" key="1">
    <citation type="journal article" date="2014" name="Int. J. Syst. Evol. Microbiol.">
        <title>Complete genome sequence of Corynebacterium casei LMG S-19264T (=DSM 44701T), isolated from a smear-ripened cheese.</title>
        <authorList>
            <consortium name="US DOE Joint Genome Institute (JGI-PGF)"/>
            <person name="Walter F."/>
            <person name="Albersmeier A."/>
            <person name="Kalinowski J."/>
            <person name="Ruckert C."/>
        </authorList>
    </citation>
    <scope>NUCLEOTIDE SEQUENCE</scope>
    <source>
        <strain evidence="3">CGMCC 1.15763</strain>
    </source>
</reference>
<dbReference type="AlphaFoldDB" id="A0A917I1S7"/>
<gene>
    <name evidence="3" type="ORF">GCM10011416_22730</name>
</gene>
<keyword evidence="2" id="KW-0472">Membrane</keyword>
<evidence type="ECO:0000313" key="4">
    <source>
        <dbReference type="Proteomes" id="UP000633278"/>
    </source>
</evidence>
<feature type="coiled-coil region" evidence="1">
    <location>
        <begin position="154"/>
        <end position="187"/>
    </location>
</feature>
<reference evidence="3" key="2">
    <citation type="submission" date="2020-09" db="EMBL/GenBank/DDBJ databases">
        <authorList>
            <person name="Sun Q."/>
            <person name="Zhou Y."/>
        </authorList>
    </citation>
    <scope>NUCLEOTIDE SEQUENCE</scope>
    <source>
        <strain evidence="3">CGMCC 1.15763</strain>
    </source>
</reference>
<protein>
    <recommendedName>
        <fullName evidence="5">Anti-sigma factor</fullName>
    </recommendedName>
</protein>